<dbReference type="GO" id="GO:0005886">
    <property type="term" value="C:plasma membrane"/>
    <property type="evidence" value="ECO:0007669"/>
    <property type="project" value="UniProtKB-SubCell"/>
</dbReference>
<keyword evidence="7 14" id="KW-0812">Transmembrane</keyword>
<dbReference type="InterPro" id="IPR050398">
    <property type="entry name" value="HssS/ArlS-like"/>
</dbReference>
<dbReference type="eggNOG" id="COG2770">
    <property type="taxonomic scope" value="Bacteria"/>
</dbReference>
<evidence type="ECO:0000256" key="14">
    <source>
        <dbReference type="SAM" id="Phobius"/>
    </source>
</evidence>
<dbReference type="SMART" id="SM00304">
    <property type="entry name" value="HAMP"/>
    <property type="match status" value="1"/>
</dbReference>
<keyword evidence="4" id="KW-1003">Cell membrane</keyword>
<dbReference type="EC" id="2.7.13.3" evidence="3"/>
<accession>D7DQ33</accession>
<evidence type="ECO:0000256" key="11">
    <source>
        <dbReference type="ARBA" id="ARBA00022989"/>
    </source>
</evidence>
<keyword evidence="8" id="KW-0547">Nucleotide-binding</keyword>
<evidence type="ECO:0000256" key="8">
    <source>
        <dbReference type="ARBA" id="ARBA00022741"/>
    </source>
</evidence>
<feature type="domain" description="HAMP" evidence="16">
    <location>
        <begin position="145"/>
        <end position="200"/>
    </location>
</feature>
<evidence type="ECO:0000259" key="16">
    <source>
        <dbReference type="PROSITE" id="PS50885"/>
    </source>
</evidence>
<evidence type="ECO:0000256" key="4">
    <source>
        <dbReference type="ARBA" id="ARBA00022475"/>
    </source>
</evidence>
<dbReference type="SUPFAM" id="SSF47384">
    <property type="entry name" value="Homodimeric domain of signal transducing histidine kinase"/>
    <property type="match status" value="1"/>
</dbReference>
<evidence type="ECO:0000256" key="12">
    <source>
        <dbReference type="ARBA" id="ARBA00023012"/>
    </source>
</evidence>
<dbReference type="HOGENOM" id="CLU_000445_89_27_4"/>
<keyword evidence="6" id="KW-0808">Transferase</keyword>
<reference evidence="18" key="1">
    <citation type="submission" date="2010-05" db="EMBL/GenBank/DDBJ databases">
        <title>Complete sequence of Methylotenera sp. 301.</title>
        <authorList>
            <person name="Lucas S."/>
            <person name="Copeland A."/>
            <person name="Lapidus A."/>
            <person name="Cheng J.-F."/>
            <person name="Bruce D."/>
            <person name="Goodwin L."/>
            <person name="Pitluck S."/>
            <person name="Clum A."/>
            <person name="Land M."/>
            <person name="Hauser L."/>
            <person name="Kyrpides N."/>
            <person name="Ivanova N."/>
            <person name="Chistoservova L."/>
            <person name="Kalyuzhnaya M."/>
            <person name="Woyke T."/>
        </authorList>
    </citation>
    <scope>NUCLEOTIDE SEQUENCE [LARGE SCALE GENOMIC DNA]</scope>
    <source>
        <strain evidence="18">301</strain>
    </source>
</reference>
<evidence type="ECO:0000259" key="15">
    <source>
        <dbReference type="PROSITE" id="PS50109"/>
    </source>
</evidence>
<dbReference type="CDD" id="cd06225">
    <property type="entry name" value="HAMP"/>
    <property type="match status" value="1"/>
</dbReference>
<evidence type="ECO:0000256" key="10">
    <source>
        <dbReference type="ARBA" id="ARBA00022840"/>
    </source>
</evidence>
<dbReference type="PROSITE" id="PS50885">
    <property type="entry name" value="HAMP"/>
    <property type="match status" value="1"/>
</dbReference>
<evidence type="ECO:0000256" key="3">
    <source>
        <dbReference type="ARBA" id="ARBA00012438"/>
    </source>
</evidence>
<dbReference type="PRINTS" id="PR00344">
    <property type="entry name" value="BCTRLSENSOR"/>
</dbReference>
<dbReference type="KEGG" id="meh:M301_1020"/>
<evidence type="ECO:0000256" key="5">
    <source>
        <dbReference type="ARBA" id="ARBA00022553"/>
    </source>
</evidence>
<evidence type="ECO:0000256" key="2">
    <source>
        <dbReference type="ARBA" id="ARBA00004651"/>
    </source>
</evidence>
<dbReference type="PROSITE" id="PS50109">
    <property type="entry name" value="HIS_KIN"/>
    <property type="match status" value="1"/>
</dbReference>
<dbReference type="GO" id="GO:0005524">
    <property type="term" value="F:ATP binding"/>
    <property type="evidence" value="ECO:0007669"/>
    <property type="project" value="UniProtKB-KW"/>
</dbReference>
<evidence type="ECO:0000256" key="1">
    <source>
        <dbReference type="ARBA" id="ARBA00000085"/>
    </source>
</evidence>
<dbReference type="Gene3D" id="6.10.340.10">
    <property type="match status" value="1"/>
</dbReference>
<comment type="subcellular location">
    <subcellularLocation>
        <location evidence="2">Cell membrane</location>
        <topology evidence="2">Multi-pass membrane protein</topology>
    </subcellularLocation>
</comment>
<gene>
    <name evidence="17" type="ordered locus">M301_1020</name>
</gene>
<dbReference type="InterPro" id="IPR003660">
    <property type="entry name" value="HAMP_dom"/>
</dbReference>
<dbReference type="InterPro" id="IPR005467">
    <property type="entry name" value="His_kinase_dom"/>
</dbReference>
<keyword evidence="13 14" id="KW-0472">Membrane</keyword>
<dbReference type="SMART" id="SM00388">
    <property type="entry name" value="HisKA"/>
    <property type="match status" value="1"/>
</dbReference>
<dbReference type="Gene3D" id="3.30.565.10">
    <property type="entry name" value="Histidine kinase-like ATPase, C-terminal domain"/>
    <property type="match status" value="1"/>
</dbReference>
<evidence type="ECO:0000313" key="17">
    <source>
        <dbReference type="EMBL" id="ADI29404.1"/>
    </source>
</evidence>
<dbReference type="AlphaFoldDB" id="D7DQ33"/>
<dbReference type="eggNOG" id="COG2205">
    <property type="taxonomic scope" value="Bacteria"/>
</dbReference>
<keyword evidence="18" id="KW-1185">Reference proteome</keyword>
<dbReference type="Pfam" id="PF02518">
    <property type="entry name" value="HATPase_c"/>
    <property type="match status" value="1"/>
</dbReference>
<keyword evidence="11 14" id="KW-1133">Transmembrane helix</keyword>
<proteinExistence type="predicted"/>
<dbReference type="SUPFAM" id="SSF158472">
    <property type="entry name" value="HAMP domain-like"/>
    <property type="match status" value="1"/>
</dbReference>
<evidence type="ECO:0000256" key="6">
    <source>
        <dbReference type="ARBA" id="ARBA00022679"/>
    </source>
</evidence>
<dbReference type="STRING" id="666681.M301_1020"/>
<dbReference type="InterPro" id="IPR036097">
    <property type="entry name" value="HisK_dim/P_sf"/>
</dbReference>
<dbReference type="PANTHER" id="PTHR45528">
    <property type="entry name" value="SENSOR HISTIDINE KINASE CPXA"/>
    <property type="match status" value="1"/>
</dbReference>
<feature type="domain" description="Histidine kinase" evidence="15">
    <location>
        <begin position="208"/>
        <end position="417"/>
    </location>
</feature>
<dbReference type="InterPro" id="IPR004358">
    <property type="entry name" value="Sig_transdc_His_kin-like_C"/>
</dbReference>
<keyword evidence="5" id="KW-0597">Phosphoprotein</keyword>
<keyword evidence="9 17" id="KW-0418">Kinase</keyword>
<name>D7DQ33_METV0</name>
<dbReference type="InterPro" id="IPR036890">
    <property type="entry name" value="HATPase_C_sf"/>
</dbReference>
<protein>
    <recommendedName>
        <fullName evidence="3">histidine kinase</fullName>
        <ecNumber evidence="3">2.7.13.3</ecNumber>
    </recommendedName>
</protein>
<dbReference type="Pfam" id="PF00672">
    <property type="entry name" value="HAMP"/>
    <property type="match status" value="1"/>
</dbReference>
<keyword evidence="10" id="KW-0067">ATP-binding</keyword>
<dbReference type="SUPFAM" id="SSF55874">
    <property type="entry name" value="ATPase domain of HSP90 chaperone/DNA topoisomerase II/histidine kinase"/>
    <property type="match status" value="1"/>
</dbReference>
<dbReference type="SMART" id="SM00387">
    <property type="entry name" value="HATPase_c"/>
    <property type="match status" value="1"/>
</dbReference>
<organism evidence="17 18">
    <name type="scientific">Methylotenera versatilis (strain 301)</name>
    <dbReference type="NCBI Taxonomy" id="666681"/>
    <lineage>
        <taxon>Bacteria</taxon>
        <taxon>Pseudomonadati</taxon>
        <taxon>Pseudomonadota</taxon>
        <taxon>Betaproteobacteria</taxon>
        <taxon>Nitrosomonadales</taxon>
        <taxon>Methylophilaceae</taxon>
        <taxon>Methylotenera</taxon>
    </lineage>
</organism>
<dbReference type="InterPro" id="IPR003594">
    <property type="entry name" value="HATPase_dom"/>
</dbReference>
<evidence type="ECO:0000313" key="18">
    <source>
        <dbReference type="Proteomes" id="UP000000383"/>
    </source>
</evidence>
<evidence type="ECO:0000256" key="7">
    <source>
        <dbReference type="ARBA" id="ARBA00022692"/>
    </source>
</evidence>
<reference evidence="17 18" key="2">
    <citation type="journal article" date="2011" name="J. Bacteriol.">
        <title>Genomes of three methylotrophs from a single niche uncover genetic and metabolic divergence of Methylophilaceae.</title>
        <authorList>
            <person name="Lapidus A."/>
            <person name="Clum A."/>
            <person name="Labutti K."/>
            <person name="Kaluzhnaya M.G."/>
            <person name="Lim S."/>
            <person name="Beck D.A."/>
            <person name="Glavina Del Rio T."/>
            <person name="Nolan M."/>
            <person name="Mavromatis K."/>
            <person name="Huntemann M."/>
            <person name="Lucas S."/>
            <person name="Lidstrom M.E."/>
            <person name="Ivanova N."/>
            <person name="Chistoserdova L."/>
        </authorList>
    </citation>
    <scope>NUCLEOTIDE SEQUENCE [LARGE SCALE GENOMIC DNA]</scope>
    <source>
        <strain evidence="17 18">301</strain>
    </source>
</reference>
<dbReference type="CDD" id="cd00082">
    <property type="entry name" value="HisKA"/>
    <property type="match status" value="1"/>
</dbReference>
<dbReference type="Gene3D" id="1.10.287.130">
    <property type="match status" value="1"/>
</dbReference>
<dbReference type="GO" id="GO:0000155">
    <property type="term" value="F:phosphorelay sensor kinase activity"/>
    <property type="evidence" value="ECO:0007669"/>
    <property type="project" value="InterPro"/>
</dbReference>
<dbReference type="PANTHER" id="PTHR45528:SF1">
    <property type="entry name" value="SENSOR HISTIDINE KINASE CPXA"/>
    <property type="match status" value="1"/>
</dbReference>
<sequence length="417" mass="46027">MSPPARSLLAAASSTLQFGGVEGLKHLLQDWQRQPMPKVLAVRENGQELMLRPYTKASLDMANKLAQDAKFQAFAKNIKLSNGQSYLLFVQDNGRRDEFGHHHGQLPEHMLKNGISSPRPPPRFPLMPLFGGSLVSLIFAAILAAYFSKPISSLRAAFKQASNGKLDVRVAHAMGKRRDELSDLGHDFDAMASRLESLLQAQTRLLHHVSHEMRSPLARMQMALGLMKQDPTSDFLDRIELEANRIDGLVGELLELSKLESGVIQIKKEQLELSPLLNSIIVDAQFEAKSKRINLHLMVDQDYVLEGQPDLLYRAIENVVRNAIKYGPESSEISIATTHSALEKNLCITVTDQGIGVKETELEDIFKPFIRGISGSQTIGNGLGLAITKQVIEAHGGSVAAKNLKPTGFSIQIMLPY</sequence>
<comment type="catalytic activity">
    <reaction evidence="1">
        <text>ATP + protein L-histidine = ADP + protein N-phospho-L-histidine.</text>
        <dbReference type="EC" id="2.7.13.3"/>
    </reaction>
</comment>
<dbReference type="Proteomes" id="UP000000383">
    <property type="component" value="Chromosome"/>
</dbReference>
<dbReference type="EMBL" id="CP002056">
    <property type="protein sequence ID" value="ADI29404.1"/>
    <property type="molecule type" value="Genomic_DNA"/>
</dbReference>
<evidence type="ECO:0000256" key="9">
    <source>
        <dbReference type="ARBA" id="ARBA00022777"/>
    </source>
</evidence>
<feature type="transmembrane region" description="Helical" evidence="14">
    <location>
        <begin position="126"/>
        <end position="147"/>
    </location>
</feature>
<dbReference type="InterPro" id="IPR003661">
    <property type="entry name" value="HisK_dim/P_dom"/>
</dbReference>
<keyword evidence="12" id="KW-0902">Two-component regulatory system</keyword>
<dbReference type="Pfam" id="PF00512">
    <property type="entry name" value="HisKA"/>
    <property type="match status" value="1"/>
</dbReference>
<evidence type="ECO:0000256" key="13">
    <source>
        <dbReference type="ARBA" id="ARBA00023136"/>
    </source>
</evidence>